<dbReference type="SUPFAM" id="SSF159888">
    <property type="entry name" value="YdhG-like"/>
    <property type="match status" value="1"/>
</dbReference>
<dbReference type="Gene3D" id="3.90.1150.200">
    <property type="match status" value="1"/>
</dbReference>
<dbReference type="AlphaFoldDB" id="A0A081L7U0"/>
<proteinExistence type="predicted"/>
<dbReference type="InterPro" id="IPR014922">
    <property type="entry name" value="YdhG-like"/>
</dbReference>
<evidence type="ECO:0000259" key="1">
    <source>
        <dbReference type="Pfam" id="PF08818"/>
    </source>
</evidence>
<comment type="caution">
    <text evidence="2">The sequence shown here is derived from an EMBL/GenBank/DDBJ whole genome shotgun (WGS) entry which is preliminary data.</text>
</comment>
<organism evidence="2 3">
    <name type="scientific">Bacillus zhangzhouensis</name>
    <dbReference type="NCBI Taxonomy" id="1178540"/>
    <lineage>
        <taxon>Bacteria</taxon>
        <taxon>Bacillati</taxon>
        <taxon>Bacillota</taxon>
        <taxon>Bacilli</taxon>
        <taxon>Bacillales</taxon>
        <taxon>Bacillaceae</taxon>
        <taxon>Bacillus</taxon>
    </lineage>
</organism>
<evidence type="ECO:0000313" key="2">
    <source>
        <dbReference type="EMBL" id="KEP25316.1"/>
    </source>
</evidence>
<name>A0A081L7U0_9BACI</name>
<feature type="domain" description="YdhG-like" evidence="1">
    <location>
        <begin position="18"/>
        <end position="111"/>
    </location>
</feature>
<accession>A0A081L7U0</accession>
<dbReference type="eggNOG" id="COG5646">
    <property type="taxonomic scope" value="Bacteria"/>
</dbReference>
<evidence type="ECO:0000313" key="3">
    <source>
        <dbReference type="Proteomes" id="UP000028091"/>
    </source>
</evidence>
<dbReference type="EMBL" id="JOTP01000025">
    <property type="protein sequence ID" value="KEP25316.1"/>
    <property type="molecule type" value="Genomic_DNA"/>
</dbReference>
<dbReference type="Proteomes" id="UP000028091">
    <property type="component" value="Unassembled WGS sequence"/>
</dbReference>
<dbReference type="Pfam" id="PF08818">
    <property type="entry name" value="DUF1801"/>
    <property type="match status" value="1"/>
</dbReference>
<dbReference type="RefSeq" id="WP_034324160.1">
    <property type="nucleotide sequence ID" value="NZ_JOTP01000025.1"/>
</dbReference>
<protein>
    <recommendedName>
        <fullName evidence="1">YdhG-like domain-containing protein</fullName>
    </recommendedName>
</protein>
<gene>
    <name evidence="2" type="ORF">BA70_09375</name>
</gene>
<keyword evidence="3" id="KW-1185">Reference proteome</keyword>
<sequence length="123" mass="14407">MHVFEEYVSNIGNPELKQRTQDILQWIEDTFPQLEPRIAWNQPMFTDHGTFIIGFSVAKHHISVAPEGKGIDHFSAEIVQAGYDHGKKMFRMKESFPIDYPLLKKIIEFNIEDKAICPTFWRK</sequence>
<reference evidence="2 3" key="1">
    <citation type="submission" date="2012-09" db="EMBL/GenBank/DDBJ databases">
        <title>Genome Sequence of Bacillus sp. DW5-4.</title>
        <authorList>
            <person name="Lai Q."/>
            <person name="Liu Y."/>
            <person name="Shao Z."/>
        </authorList>
    </citation>
    <scope>NUCLEOTIDE SEQUENCE [LARGE SCALE GENOMIC DNA]</scope>
    <source>
        <strain evidence="2 3">DW5-4</strain>
    </source>
</reference>
<dbReference type="OrthoDB" id="384795at2"/>